<comment type="subcellular location">
    <subcellularLocation>
        <location evidence="1">Membrane</location>
    </subcellularLocation>
</comment>
<feature type="region of interest" description="Disordered" evidence="3">
    <location>
        <begin position="1"/>
        <end position="42"/>
    </location>
</feature>
<dbReference type="EMBL" id="JBHSZO010000006">
    <property type="protein sequence ID" value="MFC7217713.1"/>
    <property type="molecule type" value="Genomic_DNA"/>
</dbReference>
<evidence type="ECO:0000313" key="6">
    <source>
        <dbReference type="Proteomes" id="UP001596413"/>
    </source>
</evidence>
<organism evidence="5 6">
    <name type="scientific">Streptomyces polyrhachis</name>
    <dbReference type="NCBI Taxonomy" id="1282885"/>
    <lineage>
        <taxon>Bacteria</taxon>
        <taxon>Bacillati</taxon>
        <taxon>Actinomycetota</taxon>
        <taxon>Actinomycetes</taxon>
        <taxon>Kitasatosporales</taxon>
        <taxon>Streptomycetaceae</taxon>
        <taxon>Streptomyces</taxon>
    </lineage>
</organism>
<dbReference type="InterPro" id="IPR032710">
    <property type="entry name" value="NTF2-like_dom_sf"/>
</dbReference>
<sequence length="213" mass="22086">MTTETVAAKSAAEGTPDVPEADVPEAAAPEAGGGERTPAAPPARRRRALLALLVAAVLAFTGYAGWSYATVSGDDDLAFSRERDRVLHAGQAHLARVNSIDAGDPATGLAGWLDATTGPLHEDLRKSKGASTAALKQSGRSARATVTEAAVTDLDTRGGTAKVLATVRIELSGGSTAEAVERKRFEAALQRTDDGWKLKSLTAITVEKPEEAK</sequence>
<dbReference type="SUPFAM" id="SSF54427">
    <property type="entry name" value="NTF2-like"/>
    <property type="match status" value="1"/>
</dbReference>
<keyword evidence="6" id="KW-1185">Reference proteome</keyword>
<dbReference type="PANTHER" id="PTHR37042">
    <property type="entry name" value="OUTER MEMBRANE PROTEIN RV1973"/>
    <property type="match status" value="1"/>
</dbReference>
<proteinExistence type="predicted"/>
<name>A0ABW2GDS9_9ACTN</name>
<dbReference type="PANTHER" id="PTHR37042:SF4">
    <property type="entry name" value="OUTER MEMBRANE PROTEIN RV1973"/>
    <property type="match status" value="1"/>
</dbReference>
<evidence type="ECO:0008006" key="7">
    <source>
        <dbReference type="Google" id="ProtNLM"/>
    </source>
</evidence>
<keyword evidence="4" id="KW-1133">Transmembrane helix</keyword>
<accession>A0ABW2GDS9</accession>
<evidence type="ECO:0000256" key="4">
    <source>
        <dbReference type="SAM" id="Phobius"/>
    </source>
</evidence>
<reference evidence="6" key="1">
    <citation type="journal article" date="2019" name="Int. J. Syst. Evol. Microbiol.">
        <title>The Global Catalogue of Microorganisms (GCM) 10K type strain sequencing project: providing services to taxonomists for standard genome sequencing and annotation.</title>
        <authorList>
            <consortium name="The Broad Institute Genomics Platform"/>
            <consortium name="The Broad Institute Genome Sequencing Center for Infectious Disease"/>
            <person name="Wu L."/>
            <person name="Ma J."/>
        </authorList>
    </citation>
    <scope>NUCLEOTIDE SEQUENCE [LARGE SCALE GENOMIC DNA]</scope>
    <source>
        <strain evidence="6">CGMCC 1.13681</strain>
    </source>
</reference>
<comment type="caution">
    <text evidence="5">The sequence shown here is derived from an EMBL/GenBank/DDBJ whole genome shotgun (WGS) entry which is preliminary data.</text>
</comment>
<evidence type="ECO:0000256" key="1">
    <source>
        <dbReference type="ARBA" id="ARBA00004370"/>
    </source>
</evidence>
<dbReference type="RefSeq" id="WP_386412755.1">
    <property type="nucleotide sequence ID" value="NZ_JBHSZO010000006.1"/>
</dbReference>
<evidence type="ECO:0000256" key="3">
    <source>
        <dbReference type="SAM" id="MobiDB-lite"/>
    </source>
</evidence>
<evidence type="ECO:0000256" key="2">
    <source>
        <dbReference type="ARBA" id="ARBA00023136"/>
    </source>
</evidence>
<keyword evidence="2 4" id="KW-0472">Membrane</keyword>
<feature type="transmembrane region" description="Helical" evidence="4">
    <location>
        <begin position="48"/>
        <end position="66"/>
    </location>
</feature>
<gene>
    <name evidence="5" type="ORF">ACFQLX_05930</name>
</gene>
<protein>
    <recommendedName>
        <fullName evidence="7">Mce-associated membrane protein</fullName>
    </recommendedName>
</protein>
<dbReference type="Proteomes" id="UP001596413">
    <property type="component" value="Unassembled WGS sequence"/>
</dbReference>
<evidence type="ECO:0000313" key="5">
    <source>
        <dbReference type="EMBL" id="MFC7217713.1"/>
    </source>
</evidence>
<keyword evidence="4" id="KW-0812">Transmembrane</keyword>